<protein>
    <recommendedName>
        <fullName evidence="3">PIN domain-containing protein</fullName>
    </recommendedName>
</protein>
<dbReference type="RefSeq" id="WP_143016988.1">
    <property type="nucleotide sequence ID" value="NZ_FNAN01000027.1"/>
</dbReference>
<dbReference type="Proteomes" id="UP000198748">
    <property type="component" value="Unassembled WGS sequence"/>
</dbReference>
<keyword evidence="2" id="KW-1185">Reference proteome</keyword>
<sequence>MEERYLIDTSAVIKYLNATLPQSGLMLMDGILDNESIISLITEG</sequence>
<evidence type="ECO:0008006" key="3">
    <source>
        <dbReference type="Google" id="ProtNLM"/>
    </source>
</evidence>
<evidence type="ECO:0000313" key="1">
    <source>
        <dbReference type="EMBL" id="SDH01981.1"/>
    </source>
</evidence>
<dbReference type="STRING" id="659014.SAMN04487996_12723"/>
<organism evidence="1 2">
    <name type="scientific">Dyadobacter soli</name>
    <dbReference type="NCBI Taxonomy" id="659014"/>
    <lineage>
        <taxon>Bacteria</taxon>
        <taxon>Pseudomonadati</taxon>
        <taxon>Bacteroidota</taxon>
        <taxon>Cytophagia</taxon>
        <taxon>Cytophagales</taxon>
        <taxon>Spirosomataceae</taxon>
        <taxon>Dyadobacter</taxon>
    </lineage>
</organism>
<name>A0A1G7YZR3_9BACT</name>
<evidence type="ECO:0000313" key="2">
    <source>
        <dbReference type="Proteomes" id="UP000198748"/>
    </source>
</evidence>
<reference evidence="2" key="1">
    <citation type="submission" date="2016-10" db="EMBL/GenBank/DDBJ databases">
        <authorList>
            <person name="Varghese N."/>
            <person name="Submissions S."/>
        </authorList>
    </citation>
    <scope>NUCLEOTIDE SEQUENCE [LARGE SCALE GENOMIC DNA]</scope>
    <source>
        <strain evidence="2">DSM 25329</strain>
    </source>
</reference>
<dbReference type="OrthoDB" id="676982at2"/>
<proteinExistence type="predicted"/>
<dbReference type="AlphaFoldDB" id="A0A1G7YZR3"/>
<accession>A0A1G7YZR3</accession>
<dbReference type="EMBL" id="FNAN01000027">
    <property type="protein sequence ID" value="SDH01981.1"/>
    <property type="molecule type" value="Genomic_DNA"/>
</dbReference>
<gene>
    <name evidence="1" type="ORF">SAMN04487996_12723</name>
</gene>